<dbReference type="Gene3D" id="3.40.630.30">
    <property type="match status" value="1"/>
</dbReference>
<dbReference type="EMBL" id="ARYK01000001">
    <property type="protein sequence ID" value="KCZ93712.1"/>
    <property type="molecule type" value="Genomic_DNA"/>
</dbReference>
<dbReference type="InterPro" id="IPR000182">
    <property type="entry name" value="GNAT_dom"/>
</dbReference>
<dbReference type="PANTHER" id="PTHR43877">
    <property type="entry name" value="AMINOALKYLPHOSPHONATE N-ACETYLTRANSFERASE-RELATED-RELATED"/>
    <property type="match status" value="1"/>
</dbReference>
<sequence>MPPADTGLTVRSASQADLPVLKAFEQGIITAERPYDHTLKPDPISYYDLGALIDSDDAEVAVVEAGGVIIASGYAHKRSARDYLKHMHFAFLGFMYVVPEHRGQGINKRLLDHLFDWARAKGLPEIQLTVYSENTPAIRAYEKAGFASHITEMRFNLDE</sequence>
<dbReference type="RefSeq" id="WP_206741783.1">
    <property type="nucleotide sequence ID" value="NZ_ARYK01000001.1"/>
</dbReference>
<dbReference type="PROSITE" id="PS51186">
    <property type="entry name" value="GNAT"/>
    <property type="match status" value="1"/>
</dbReference>
<feature type="domain" description="N-acetyltransferase" evidence="3">
    <location>
        <begin position="8"/>
        <end position="159"/>
    </location>
</feature>
<accession>A0A059FSW6</accession>
<gene>
    <name evidence="4" type="ORF">HJO_00010</name>
</gene>
<dbReference type="STRING" id="1280950.HJO_00010"/>
<dbReference type="InterPro" id="IPR050832">
    <property type="entry name" value="Bact_Acetyltransf"/>
</dbReference>
<dbReference type="SUPFAM" id="SSF55729">
    <property type="entry name" value="Acyl-CoA N-acyltransferases (Nat)"/>
    <property type="match status" value="1"/>
</dbReference>
<name>A0A059FSW6_9PROT</name>
<evidence type="ECO:0000259" key="3">
    <source>
        <dbReference type="PROSITE" id="PS51186"/>
    </source>
</evidence>
<evidence type="ECO:0000256" key="1">
    <source>
        <dbReference type="ARBA" id="ARBA00022679"/>
    </source>
</evidence>
<comment type="caution">
    <text evidence="4">The sequence shown here is derived from an EMBL/GenBank/DDBJ whole genome shotgun (WGS) entry which is preliminary data.</text>
</comment>
<dbReference type="PATRIC" id="fig|1280950.3.peg.2"/>
<evidence type="ECO:0000313" key="4">
    <source>
        <dbReference type="EMBL" id="KCZ93712.1"/>
    </source>
</evidence>
<keyword evidence="1 4" id="KW-0808">Transferase</keyword>
<dbReference type="AlphaFoldDB" id="A0A059FSW6"/>
<protein>
    <submittedName>
        <fullName evidence="4">Putative acetyltransferase</fullName>
    </submittedName>
</protein>
<proteinExistence type="predicted"/>
<dbReference type="InterPro" id="IPR016181">
    <property type="entry name" value="Acyl_CoA_acyltransferase"/>
</dbReference>
<dbReference type="Pfam" id="PF00583">
    <property type="entry name" value="Acetyltransf_1"/>
    <property type="match status" value="1"/>
</dbReference>
<dbReference type="CDD" id="cd04301">
    <property type="entry name" value="NAT_SF"/>
    <property type="match status" value="1"/>
</dbReference>
<organism evidence="4 5">
    <name type="scientific">Hyphomonas johnsonii MHS-2</name>
    <dbReference type="NCBI Taxonomy" id="1280950"/>
    <lineage>
        <taxon>Bacteria</taxon>
        <taxon>Pseudomonadati</taxon>
        <taxon>Pseudomonadota</taxon>
        <taxon>Alphaproteobacteria</taxon>
        <taxon>Hyphomonadales</taxon>
        <taxon>Hyphomonadaceae</taxon>
        <taxon>Hyphomonas</taxon>
    </lineage>
</organism>
<keyword evidence="5" id="KW-1185">Reference proteome</keyword>
<keyword evidence="2" id="KW-0012">Acyltransferase</keyword>
<evidence type="ECO:0000256" key="2">
    <source>
        <dbReference type="ARBA" id="ARBA00023315"/>
    </source>
</evidence>
<dbReference type="Proteomes" id="UP000025171">
    <property type="component" value="Unassembled WGS sequence"/>
</dbReference>
<reference evidence="4 5" key="1">
    <citation type="journal article" date="2014" name="Antonie Van Leeuwenhoek">
        <title>Hyphomonas beringensis sp. nov. and Hyphomonas chukchiensis sp. nov., isolated from surface seawater of the Bering Sea and Chukchi Sea.</title>
        <authorList>
            <person name="Li C."/>
            <person name="Lai Q."/>
            <person name="Li G."/>
            <person name="Dong C."/>
            <person name="Wang J."/>
            <person name="Liao Y."/>
            <person name="Shao Z."/>
        </authorList>
    </citation>
    <scope>NUCLEOTIDE SEQUENCE [LARGE SCALE GENOMIC DNA]</scope>
    <source>
        <strain evidence="4 5">MHS-2</strain>
    </source>
</reference>
<dbReference type="eggNOG" id="COG0456">
    <property type="taxonomic scope" value="Bacteria"/>
</dbReference>
<dbReference type="GO" id="GO:0016747">
    <property type="term" value="F:acyltransferase activity, transferring groups other than amino-acyl groups"/>
    <property type="evidence" value="ECO:0007669"/>
    <property type="project" value="InterPro"/>
</dbReference>
<evidence type="ECO:0000313" key="5">
    <source>
        <dbReference type="Proteomes" id="UP000025171"/>
    </source>
</evidence>